<protein>
    <submittedName>
        <fullName evidence="2">Uncharacterized protein</fullName>
    </submittedName>
</protein>
<proteinExistence type="predicted"/>
<keyword evidence="1" id="KW-0812">Transmembrane</keyword>
<keyword evidence="1" id="KW-1133">Transmembrane helix</keyword>
<sequence>MKISFKYCLFEELFQLCSKPKPHISAVSQYFLNILLAIFPFFLRVGRMCLTAGINQTRRILQLFLLSVFVFPGNICFCFSIQLLNSAHRYLLTCVSICAPCPLFSA</sequence>
<dbReference type="EMBL" id="GBXM01008709">
    <property type="protein sequence ID" value="JAH99868.1"/>
    <property type="molecule type" value="Transcribed_RNA"/>
</dbReference>
<evidence type="ECO:0000313" key="2">
    <source>
        <dbReference type="EMBL" id="JAH99868.1"/>
    </source>
</evidence>
<dbReference type="AlphaFoldDB" id="A0A0E9XDW2"/>
<accession>A0A0E9XDW2</accession>
<evidence type="ECO:0000256" key="1">
    <source>
        <dbReference type="SAM" id="Phobius"/>
    </source>
</evidence>
<organism evidence="2">
    <name type="scientific">Anguilla anguilla</name>
    <name type="common">European freshwater eel</name>
    <name type="synonym">Muraena anguilla</name>
    <dbReference type="NCBI Taxonomy" id="7936"/>
    <lineage>
        <taxon>Eukaryota</taxon>
        <taxon>Metazoa</taxon>
        <taxon>Chordata</taxon>
        <taxon>Craniata</taxon>
        <taxon>Vertebrata</taxon>
        <taxon>Euteleostomi</taxon>
        <taxon>Actinopterygii</taxon>
        <taxon>Neopterygii</taxon>
        <taxon>Teleostei</taxon>
        <taxon>Anguilliformes</taxon>
        <taxon>Anguillidae</taxon>
        <taxon>Anguilla</taxon>
    </lineage>
</organism>
<name>A0A0E9XDW2_ANGAN</name>
<reference evidence="2" key="2">
    <citation type="journal article" date="2015" name="Fish Shellfish Immunol.">
        <title>Early steps in the European eel (Anguilla anguilla)-Vibrio vulnificus interaction in the gills: Role of the RtxA13 toxin.</title>
        <authorList>
            <person name="Callol A."/>
            <person name="Pajuelo D."/>
            <person name="Ebbesson L."/>
            <person name="Teles M."/>
            <person name="MacKenzie S."/>
            <person name="Amaro C."/>
        </authorList>
    </citation>
    <scope>NUCLEOTIDE SEQUENCE</scope>
</reference>
<keyword evidence="1" id="KW-0472">Membrane</keyword>
<feature type="transmembrane region" description="Helical" evidence="1">
    <location>
        <begin position="23"/>
        <end position="43"/>
    </location>
</feature>
<feature type="transmembrane region" description="Helical" evidence="1">
    <location>
        <begin position="63"/>
        <end position="84"/>
    </location>
</feature>
<reference evidence="2" key="1">
    <citation type="submission" date="2014-11" db="EMBL/GenBank/DDBJ databases">
        <authorList>
            <person name="Amaro Gonzalez C."/>
        </authorList>
    </citation>
    <scope>NUCLEOTIDE SEQUENCE</scope>
</reference>